<dbReference type="AlphaFoldDB" id="A0A1G1ZAS3"/>
<dbReference type="InterPro" id="IPR036502">
    <property type="entry name" value="NiSOD_sf"/>
</dbReference>
<sequence length="155" mass="17724">MRIFKGPQVVYAHCDIPCGIYDPHNAQVAVLTVIRMMDLINESGDASGTVPTHNIARFTAVKDEHAEICKREVRVIWGDYFKEEHLTEYPELNNLVHEIMTLASKARQGIERNIGVELLDSVNKFAEIFWKTKDVETKRVVSPYNPKLEVVYPVL</sequence>
<dbReference type="NCBIfam" id="TIGR02753">
    <property type="entry name" value="sodN"/>
    <property type="match status" value="1"/>
</dbReference>
<name>A0A1G1ZAS3_9BACT</name>
<dbReference type="STRING" id="1797692.A3I33_00690"/>
<dbReference type="GO" id="GO:0016151">
    <property type="term" value="F:nickel cation binding"/>
    <property type="evidence" value="ECO:0007669"/>
    <property type="project" value="InterPro"/>
</dbReference>
<dbReference type="EMBL" id="MHJA01000004">
    <property type="protein sequence ID" value="OGY61624.1"/>
    <property type="molecule type" value="Genomic_DNA"/>
</dbReference>
<dbReference type="GO" id="GO:0004784">
    <property type="term" value="F:superoxide dismutase activity"/>
    <property type="evidence" value="ECO:0007669"/>
    <property type="project" value="InterPro"/>
</dbReference>
<dbReference type="SUPFAM" id="SSF109770">
    <property type="entry name" value="Nickel-containing superoxide dismutase, NiSOD"/>
    <property type="match status" value="1"/>
</dbReference>
<dbReference type="InterPro" id="IPR014123">
    <property type="entry name" value="Superoxide_dismutase_Ni-type"/>
</dbReference>
<gene>
    <name evidence="1" type="ORF">A3I33_00690</name>
</gene>
<dbReference type="Pfam" id="PF09055">
    <property type="entry name" value="Sod_Ni"/>
    <property type="match status" value="1"/>
</dbReference>
<evidence type="ECO:0000313" key="1">
    <source>
        <dbReference type="EMBL" id="OGY61624.1"/>
    </source>
</evidence>
<comment type="caution">
    <text evidence="1">The sequence shown here is derived from an EMBL/GenBank/DDBJ whole genome shotgun (WGS) entry which is preliminary data.</text>
</comment>
<dbReference type="Gene3D" id="1.20.120.400">
    <property type="entry name" value="Nickel-containing superoxide dismutase"/>
    <property type="match status" value="1"/>
</dbReference>
<organism evidence="1 2">
    <name type="scientific">Candidatus Colwellbacteria bacterium RIFCSPLOWO2_02_FULL_45_11</name>
    <dbReference type="NCBI Taxonomy" id="1797692"/>
    <lineage>
        <taxon>Bacteria</taxon>
        <taxon>Candidatus Colwelliibacteriota</taxon>
    </lineage>
</organism>
<protein>
    <submittedName>
        <fullName evidence="1">Superoxide dismutase, Ni</fullName>
    </submittedName>
</protein>
<evidence type="ECO:0000313" key="2">
    <source>
        <dbReference type="Proteomes" id="UP000176544"/>
    </source>
</evidence>
<proteinExistence type="predicted"/>
<accession>A0A1G1ZAS3</accession>
<dbReference type="Proteomes" id="UP000176544">
    <property type="component" value="Unassembled WGS sequence"/>
</dbReference>
<reference evidence="1 2" key="1">
    <citation type="journal article" date="2016" name="Nat. Commun.">
        <title>Thousands of microbial genomes shed light on interconnected biogeochemical processes in an aquifer system.</title>
        <authorList>
            <person name="Anantharaman K."/>
            <person name="Brown C.T."/>
            <person name="Hug L.A."/>
            <person name="Sharon I."/>
            <person name="Castelle C.J."/>
            <person name="Probst A.J."/>
            <person name="Thomas B.C."/>
            <person name="Singh A."/>
            <person name="Wilkins M.J."/>
            <person name="Karaoz U."/>
            <person name="Brodie E.L."/>
            <person name="Williams K.H."/>
            <person name="Hubbard S.S."/>
            <person name="Banfield J.F."/>
        </authorList>
    </citation>
    <scope>NUCLEOTIDE SEQUENCE [LARGE SCALE GENOMIC DNA]</scope>
</reference>